<organism evidence="3 4">
    <name type="scientific">Choiromyces venosus 120613-1</name>
    <dbReference type="NCBI Taxonomy" id="1336337"/>
    <lineage>
        <taxon>Eukaryota</taxon>
        <taxon>Fungi</taxon>
        <taxon>Dikarya</taxon>
        <taxon>Ascomycota</taxon>
        <taxon>Pezizomycotina</taxon>
        <taxon>Pezizomycetes</taxon>
        <taxon>Pezizales</taxon>
        <taxon>Tuberaceae</taxon>
        <taxon>Choiromyces</taxon>
    </lineage>
</organism>
<dbReference type="AlphaFoldDB" id="A0A3N4K6T2"/>
<name>A0A3N4K6T2_9PEZI</name>
<evidence type="ECO:0000313" key="4">
    <source>
        <dbReference type="Proteomes" id="UP000276215"/>
    </source>
</evidence>
<keyword evidence="2" id="KW-0472">Membrane</keyword>
<evidence type="ECO:0000256" key="2">
    <source>
        <dbReference type="SAM" id="Phobius"/>
    </source>
</evidence>
<keyword evidence="2" id="KW-0812">Transmembrane</keyword>
<evidence type="ECO:0000313" key="3">
    <source>
        <dbReference type="EMBL" id="RPB05198.1"/>
    </source>
</evidence>
<accession>A0A3N4K6T2</accession>
<dbReference type="OrthoDB" id="5293596at2759"/>
<keyword evidence="4" id="KW-1185">Reference proteome</keyword>
<protein>
    <submittedName>
        <fullName evidence="3">Uncharacterized protein</fullName>
    </submittedName>
</protein>
<dbReference type="EMBL" id="ML120354">
    <property type="protein sequence ID" value="RPB05198.1"/>
    <property type="molecule type" value="Genomic_DNA"/>
</dbReference>
<evidence type="ECO:0000256" key="1">
    <source>
        <dbReference type="SAM" id="MobiDB-lite"/>
    </source>
</evidence>
<proteinExistence type="predicted"/>
<dbReference type="Proteomes" id="UP000276215">
    <property type="component" value="Unassembled WGS sequence"/>
</dbReference>
<feature type="compositionally biased region" description="Low complexity" evidence="1">
    <location>
        <begin position="1"/>
        <end position="10"/>
    </location>
</feature>
<feature type="transmembrane region" description="Helical" evidence="2">
    <location>
        <begin position="206"/>
        <end position="227"/>
    </location>
</feature>
<sequence>MATPAASSSSPPRPGEVEDITPLLGKVTGRDELLVPDPNIYIEVVEAPWDIISQKTAFIARIVISLFMSSVLLWHIFIETRAQRLGMFPFQAVNISWTAQVVYMWLTTYWTYKTTTPNHHTAWPTFTPTPAFTPPTPPSLPIPVTLQRFLNIATFPTPYYTCKTCAFYSFYTAVTLFPICVTILYLTTLLPYILSHPDAHLSIPELLMSTLNTSIVLAEVLLLNSVTPNTSLLAPKVRALEITLWVIMYVAVWVVSGDEEYGE</sequence>
<reference evidence="3 4" key="1">
    <citation type="journal article" date="2018" name="Nat. Ecol. Evol.">
        <title>Pezizomycetes genomes reveal the molecular basis of ectomycorrhizal truffle lifestyle.</title>
        <authorList>
            <person name="Murat C."/>
            <person name="Payen T."/>
            <person name="Noel B."/>
            <person name="Kuo A."/>
            <person name="Morin E."/>
            <person name="Chen J."/>
            <person name="Kohler A."/>
            <person name="Krizsan K."/>
            <person name="Balestrini R."/>
            <person name="Da Silva C."/>
            <person name="Montanini B."/>
            <person name="Hainaut M."/>
            <person name="Levati E."/>
            <person name="Barry K.W."/>
            <person name="Belfiori B."/>
            <person name="Cichocki N."/>
            <person name="Clum A."/>
            <person name="Dockter R.B."/>
            <person name="Fauchery L."/>
            <person name="Guy J."/>
            <person name="Iotti M."/>
            <person name="Le Tacon F."/>
            <person name="Lindquist E.A."/>
            <person name="Lipzen A."/>
            <person name="Malagnac F."/>
            <person name="Mello A."/>
            <person name="Molinier V."/>
            <person name="Miyauchi S."/>
            <person name="Poulain J."/>
            <person name="Riccioni C."/>
            <person name="Rubini A."/>
            <person name="Sitrit Y."/>
            <person name="Splivallo R."/>
            <person name="Traeger S."/>
            <person name="Wang M."/>
            <person name="Zifcakova L."/>
            <person name="Wipf D."/>
            <person name="Zambonelli A."/>
            <person name="Paolocci F."/>
            <person name="Nowrousian M."/>
            <person name="Ottonello S."/>
            <person name="Baldrian P."/>
            <person name="Spatafora J.W."/>
            <person name="Henrissat B."/>
            <person name="Nagy L.G."/>
            <person name="Aury J.M."/>
            <person name="Wincker P."/>
            <person name="Grigoriev I.V."/>
            <person name="Bonfante P."/>
            <person name="Martin F.M."/>
        </authorList>
    </citation>
    <scope>NUCLEOTIDE SEQUENCE [LARGE SCALE GENOMIC DNA]</scope>
    <source>
        <strain evidence="3 4">120613-1</strain>
    </source>
</reference>
<gene>
    <name evidence="3" type="ORF">L873DRAFT_953467</name>
</gene>
<keyword evidence="2" id="KW-1133">Transmembrane helix</keyword>
<feature type="transmembrane region" description="Helical" evidence="2">
    <location>
        <begin position="239"/>
        <end position="256"/>
    </location>
</feature>
<feature type="region of interest" description="Disordered" evidence="1">
    <location>
        <begin position="1"/>
        <end position="20"/>
    </location>
</feature>
<feature type="transmembrane region" description="Helical" evidence="2">
    <location>
        <begin position="170"/>
        <end position="194"/>
    </location>
</feature>
<feature type="transmembrane region" description="Helical" evidence="2">
    <location>
        <begin position="58"/>
        <end position="78"/>
    </location>
</feature>